<dbReference type="InterPro" id="IPR032816">
    <property type="entry name" value="VTT_dom"/>
</dbReference>
<dbReference type="Pfam" id="PF09335">
    <property type="entry name" value="VTT_dom"/>
    <property type="match status" value="1"/>
</dbReference>
<comment type="subcellular location">
    <subcellularLocation>
        <location evidence="1 6">Cell membrane</location>
        <topology evidence="1 6">Multi-pass membrane protein</topology>
    </subcellularLocation>
</comment>
<evidence type="ECO:0000256" key="3">
    <source>
        <dbReference type="ARBA" id="ARBA00022692"/>
    </source>
</evidence>
<dbReference type="OrthoDB" id="5298167at2"/>
<sequence length="189" mass="20901">MYKYRRLLLAALFLVILLLAVELSGLRENLNLRYLTDILMENKVKGLIVFALLFALGNLIHIPGWIFLAAAVIALGRGWGGLATYLAGTFSCCTTFALVRMIGGDALREPDFKIAQRILAHLDRRPVAVITLLRVLFQTVPPLNYALSLSGVRFRHYLLGTLLGLPLPIAVYCLLFDYLITVTNLTGAA</sequence>
<evidence type="ECO:0000313" key="9">
    <source>
        <dbReference type="Proteomes" id="UP000015503"/>
    </source>
</evidence>
<keyword evidence="5 6" id="KW-0472">Membrane</keyword>
<dbReference type="PANTHER" id="PTHR12677">
    <property type="entry name" value="GOLGI APPARATUS MEMBRANE PROTEIN TVP38-RELATED"/>
    <property type="match status" value="1"/>
</dbReference>
<organism evidence="8 9">
    <name type="scientific">Metapseudomonas resinovorans NBRC 106553</name>
    <dbReference type="NCBI Taxonomy" id="1245471"/>
    <lineage>
        <taxon>Bacteria</taxon>
        <taxon>Pseudomonadati</taxon>
        <taxon>Pseudomonadota</taxon>
        <taxon>Gammaproteobacteria</taxon>
        <taxon>Pseudomonadales</taxon>
        <taxon>Pseudomonadaceae</taxon>
        <taxon>Metapseudomonas</taxon>
    </lineage>
</organism>
<evidence type="ECO:0000256" key="4">
    <source>
        <dbReference type="ARBA" id="ARBA00022989"/>
    </source>
</evidence>
<dbReference type="KEGG" id="pre:PCA10_11130"/>
<keyword evidence="3 6" id="KW-0812">Transmembrane</keyword>
<reference evidence="8 9" key="1">
    <citation type="journal article" date="2013" name="Genome Announc.">
        <title>Complete Genome Sequence of the Carbazole Degrader Pseudomonas resinovorans Strain CA10 (NBRC 106553).</title>
        <authorList>
            <person name="Shintani M."/>
            <person name="Hosoyama A."/>
            <person name="Ohji S."/>
            <person name="Tsuchikane K."/>
            <person name="Takarada H."/>
            <person name="Yamazoe A."/>
            <person name="Fujita N."/>
            <person name="Nojiri H."/>
        </authorList>
    </citation>
    <scope>NUCLEOTIDE SEQUENCE [LARGE SCALE GENOMIC DNA]</scope>
    <source>
        <strain evidence="8 9">NBRC 106553</strain>
    </source>
</reference>
<gene>
    <name evidence="8" type="ORF">PCA10_11130</name>
</gene>
<comment type="similarity">
    <text evidence="6">Belongs to the TVP38/TMEM64 family.</text>
</comment>
<keyword evidence="2 6" id="KW-1003">Cell membrane</keyword>
<dbReference type="EMBL" id="AP013068">
    <property type="protein sequence ID" value="BAN46845.1"/>
    <property type="molecule type" value="Genomic_DNA"/>
</dbReference>
<feature type="transmembrane region" description="Helical" evidence="6">
    <location>
        <begin position="82"/>
        <end position="103"/>
    </location>
</feature>
<evidence type="ECO:0000259" key="7">
    <source>
        <dbReference type="Pfam" id="PF09335"/>
    </source>
</evidence>
<comment type="caution">
    <text evidence="6">Lacks conserved residue(s) required for the propagation of feature annotation.</text>
</comment>
<feature type="domain" description="VTT" evidence="7">
    <location>
        <begin position="62"/>
        <end position="177"/>
    </location>
</feature>
<dbReference type="PANTHER" id="PTHR12677:SF59">
    <property type="entry name" value="GOLGI APPARATUS MEMBRANE PROTEIN TVP38-RELATED"/>
    <property type="match status" value="1"/>
</dbReference>
<evidence type="ECO:0000256" key="1">
    <source>
        <dbReference type="ARBA" id="ARBA00004651"/>
    </source>
</evidence>
<protein>
    <recommendedName>
        <fullName evidence="6">TVP38/TMEM64 family membrane protein</fullName>
    </recommendedName>
</protein>
<evidence type="ECO:0000313" key="8">
    <source>
        <dbReference type="EMBL" id="BAN46845.1"/>
    </source>
</evidence>
<dbReference type="PATRIC" id="fig|1245471.3.peg.1125"/>
<dbReference type="AlphaFoldDB" id="S6AFZ6"/>
<evidence type="ECO:0000256" key="6">
    <source>
        <dbReference type="RuleBase" id="RU366058"/>
    </source>
</evidence>
<feature type="transmembrane region" description="Helical" evidence="6">
    <location>
        <begin position="47"/>
        <end position="75"/>
    </location>
</feature>
<accession>S6AFZ6</accession>
<keyword evidence="9" id="KW-1185">Reference proteome</keyword>
<dbReference type="HOGENOM" id="CLU_121915_0_0_6"/>
<dbReference type="RefSeq" id="WP_016491047.1">
    <property type="nucleotide sequence ID" value="NC_021499.1"/>
</dbReference>
<dbReference type="eggNOG" id="COG0398">
    <property type="taxonomic scope" value="Bacteria"/>
</dbReference>
<dbReference type="Proteomes" id="UP000015503">
    <property type="component" value="Chromosome"/>
</dbReference>
<name>S6AFZ6_METRE</name>
<keyword evidence="4 6" id="KW-1133">Transmembrane helix</keyword>
<feature type="transmembrane region" description="Helical" evidence="6">
    <location>
        <begin position="157"/>
        <end position="180"/>
    </location>
</feature>
<evidence type="ECO:0000256" key="5">
    <source>
        <dbReference type="ARBA" id="ARBA00023136"/>
    </source>
</evidence>
<dbReference type="STRING" id="1245471.PCA10_11130"/>
<proteinExistence type="inferred from homology"/>
<dbReference type="InterPro" id="IPR015414">
    <property type="entry name" value="TMEM64"/>
</dbReference>
<dbReference type="GO" id="GO:0005886">
    <property type="term" value="C:plasma membrane"/>
    <property type="evidence" value="ECO:0007669"/>
    <property type="project" value="UniProtKB-SubCell"/>
</dbReference>
<evidence type="ECO:0000256" key="2">
    <source>
        <dbReference type="ARBA" id="ARBA00022475"/>
    </source>
</evidence>